<dbReference type="EMBL" id="BGPR01005952">
    <property type="protein sequence ID" value="GBN14821.1"/>
    <property type="molecule type" value="Genomic_DNA"/>
</dbReference>
<dbReference type="Pfam" id="PF00075">
    <property type="entry name" value="RNase_H"/>
    <property type="match status" value="1"/>
</dbReference>
<feature type="domain" description="RNase H type-1" evidence="1">
    <location>
        <begin position="1"/>
        <end position="90"/>
    </location>
</feature>
<dbReference type="Proteomes" id="UP000499080">
    <property type="component" value="Unassembled WGS sequence"/>
</dbReference>
<dbReference type="GO" id="GO:0004523">
    <property type="term" value="F:RNA-DNA hybrid ribonuclease activity"/>
    <property type="evidence" value="ECO:0007669"/>
    <property type="project" value="InterPro"/>
</dbReference>
<dbReference type="InterPro" id="IPR012337">
    <property type="entry name" value="RNaseH-like_sf"/>
</dbReference>
<dbReference type="SUPFAM" id="SSF53098">
    <property type="entry name" value="Ribonuclease H-like"/>
    <property type="match status" value="1"/>
</dbReference>
<dbReference type="AlphaFoldDB" id="A0A4Y2LJ79"/>
<dbReference type="OrthoDB" id="6514649at2759"/>
<dbReference type="InterPro" id="IPR002156">
    <property type="entry name" value="RNaseH_domain"/>
</dbReference>
<dbReference type="GO" id="GO:0003676">
    <property type="term" value="F:nucleic acid binding"/>
    <property type="evidence" value="ECO:0007669"/>
    <property type="project" value="InterPro"/>
</dbReference>
<evidence type="ECO:0000313" key="3">
    <source>
        <dbReference type="Proteomes" id="UP000499080"/>
    </source>
</evidence>
<organism evidence="2 3">
    <name type="scientific">Araneus ventricosus</name>
    <name type="common">Orbweaver spider</name>
    <name type="synonym">Epeira ventricosa</name>
    <dbReference type="NCBI Taxonomy" id="182803"/>
    <lineage>
        <taxon>Eukaryota</taxon>
        <taxon>Metazoa</taxon>
        <taxon>Ecdysozoa</taxon>
        <taxon>Arthropoda</taxon>
        <taxon>Chelicerata</taxon>
        <taxon>Arachnida</taxon>
        <taxon>Araneae</taxon>
        <taxon>Araneomorphae</taxon>
        <taxon>Entelegynae</taxon>
        <taxon>Araneoidea</taxon>
        <taxon>Araneidae</taxon>
        <taxon>Araneus</taxon>
    </lineage>
</organism>
<proteinExistence type="predicted"/>
<accession>A0A4Y2LJ79</accession>
<keyword evidence="3" id="KW-1185">Reference proteome</keyword>
<comment type="caution">
    <text evidence="2">The sequence shown here is derived from an EMBL/GenBank/DDBJ whole genome shotgun (WGS) entry which is preliminary data.</text>
</comment>
<dbReference type="PROSITE" id="PS50879">
    <property type="entry name" value="RNASE_H_1"/>
    <property type="match status" value="1"/>
</dbReference>
<sequence length="90" mass="9925">MAKLDSHNTILQADCLALKEAISWTSGQKLMAKLWCDSESVAKTIIYRKSRNSIIHEIQISLQDSLNIKVCWVEGHIGIAGNEAADKSAN</sequence>
<gene>
    <name evidence="2" type="ORF">AVEN_161433_1</name>
</gene>
<reference evidence="2 3" key="1">
    <citation type="journal article" date="2019" name="Sci. Rep.">
        <title>Orb-weaving spider Araneus ventricosus genome elucidates the spidroin gene catalogue.</title>
        <authorList>
            <person name="Kono N."/>
            <person name="Nakamura H."/>
            <person name="Ohtoshi R."/>
            <person name="Moran D.A.P."/>
            <person name="Shinohara A."/>
            <person name="Yoshida Y."/>
            <person name="Fujiwara M."/>
            <person name="Mori M."/>
            <person name="Tomita M."/>
            <person name="Arakawa K."/>
        </authorList>
    </citation>
    <scope>NUCLEOTIDE SEQUENCE [LARGE SCALE GENOMIC DNA]</scope>
</reference>
<dbReference type="InterPro" id="IPR036397">
    <property type="entry name" value="RNaseH_sf"/>
</dbReference>
<evidence type="ECO:0000259" key="1">
    <source>
        <dbReference type="PROSITE" id="PS50879"/>
    </source>
</evidence>
<evidence type="ECO:0000313" key="2">
    <source>
        <dbReference type="EMBL" id="GBN14821.1"/>
    </source>
</evidence>
<dbReference type="Gene3D" id="3.30.420.10">
    <property type="entry name" value="Ribonuclease H-like superfamily/Ribonuclease H"/>
    <property type="match status" value="1"/>
</dbReference>
<protein>
    <recommendedName>
        <fullName evidence="1">RNase H type-1 domain-containing protein</fullName>
    </recommendedName>
</protein>
<name>A0A4Y2LJ79_ARAVE</name>